<keyword evidence="3" id="KW-1185">Reference proteome</keyword>
<protein>
    <submittedName>
        <fullName evidence="2">Cytochrome oxidase maturation protein, cbb3-type</fullName>
    </submittedName>
</protein>
<sequence length="104" mass="11784">MSILYLLIPLSLLLLSLAVWAFFWAVKNDQFDDLEGPAHRILFDDDEQDLSPAARQRRKRAQTATDDAQPAPQDAETGNGTERHEKEKQAGQRQPDQGREDGPR</sequence>
<dbReference type="OrthoDB" id="9802763at2"/>
<evidence type="ECO:0000256" key="1">
    <source>
        <dbReference type="SAM" id="MobiDB-lite"/>
    </source>
</evidence>
<feature type="compositionally biased region" description="Basic and acidic residues" evidence="1">
    <location>
        <begin position="81"/>
        <end position="104"/>
    </location>
</feature>
<dbReference type="Proteomes" id="UP000198641">
    <property type="component" value="Unassembled WGS sequence"/>
</dbReference>
<evidence type="ECO:0000313" key="2">
    <source>
        <dbReference type="EMBL" id="SDF84389.1"/>
    </source>
</evidence>
<dbReference type="AlphaFoldDB" id="A0A1G7PFH4"/>
<dbReference type="PANTHER" id="PTHR41532">
    <property type="entry name" value="FIXS PROTEIN"/>
    <property type="match status" value="1"/>
</dbReference>
<name>A0A1G7PFH4_9GAMM</name>
<dbReference type="PANTHER" id="PTHR41532:SF1">
    <property type="entry name" value="FIXS PROTEIN"/>
    <property type="match status" value="1"/>
</dbReference>
<dbReference type="NCBIfam" id="TIGR00847">
    <property type="entry name" value="ccoS"/>
    <property type="match status" value="1"/>
</dbReference>
<dbReference type="InterPro" id="IPR004714">
    <property type="entry name" value="Cyt_oxidase_maturation_cbb3"/>
</dbReference>
<dbReference type="STRING" id="284577.SAMN05216571_102262"/>
<feature type="compositionally biased region" description="Low complexity" evidence="1">
    <location>
        <begin position="62"/>
        <end position="75"/>
    </location>
</feature>
<reference evidence="2 3" key="1">
    <citation type="submission" date="2016-10" db="EMBL/GenBank/DDBJ databases">
        <authorList>
            <person name="de Groot N.N."/>
        </authorList>
    </citation>
    <scope>NUCLEOTIDE SEQUENCE [LARGE SCALE GENOMIC DNA]</scope>
    <source>
        <strain evidence="2 3">BH539</strain>
    </source>
</reference>
<dbReference type="EMBL" id="FNCI01000002">
    <property type="protein sequence ID" value="SDF84389.1"/>
    <property type="molecule type" value="Genomic_DNA"/>
</dbReference>
<dbReference type="RefSeq" id="WP_092523296.1">
    <property type="nucleotide sequence ID" value="NZ_FNCI01000002.1"/>
</dbReference>
<proteinExistence type="predicted"/>
<accession>A0A1G7PFH4</accession>
<dbReference type="Pfam" id="PF03597">
    <property type="entry name" value="FixS"/>
    <property type="match status" value="1"/>
</dbReference>
<organism evidence="2 3">
    <name type="scientific">Onishia taeanensis</name>
    <dbReference type="NCBI Taxonomy" id="284577"/>
    <lineage>
        <taxon>Bacteria</taxon>
        <taxon>Pseudomonadati</taxon>
        <taxon>Pseudomonadota</taxon>
        <taxon>Gammaproteobacteria</taxon>
        <taxon>Oceanospirillales</taxon>
        <taxon>Halomonadaceae</taxon>
        <taxon>Onishia</taxon>
    </lineage>
</organism>
<evidence type="ECO:0000313" key="3">
    <source>
        <dbReference type="Proteomes" id="UP000198641"/>
    </source>
</evidence>
<feature type="region of interest" description="Disordered" evidence="1">
    <location>
        <begin position="41"/>
        <end position="104"/>
    </location>
</feature>
<gene>
    <name evidence="2" type="ORF">SAMN05216571_102262</name>
</gene>